<organism evidence="1 2">
    <name type="scientific">Candidatus Methanogaster sp</name>
    <dbReference type="NCBI Taxonomy" id="3386292"/>
    <lineage>
        <taxon>Archaea</taxon>
        <taxon>Methanobacteriati</taxon>
        <taxon>Methanobacteriota</taxon>
        <taxon>Stenosarchaea group</taxon>
        <taxon>Methanomicrobia</taxon>
        <taxon>Methanosarcinales</taxon>
        <taxon>ANME-2 cluster</taxon>
        <taxon>Candidatus Methanogasteraceae</taxon>
        <taxon>Candidatus Methanogaster</taxon>
    </lineage>
</organism>
<evidence type="ECO:0000313" key="2">
    <source>
        <dbReference type="Proteomes" id="UP000248329"/>
    </source>
</evidence>
<evidence type="ECO:0000313" key="1">
    <source>
        <dbReference type="EMBL" id="PXF57614.1"/>
    </source>
</evidence>
<gene>
    <name evidence="1" type="ORF">C4B59_14905</name>
</gene>
<reference evidence="1" key="1">
    <citation type="submission" date="2018-01" db="EMBL/GenBank/DDBJ databases">
        <authorList>
            <person name="Krukenberg V."/>
        </authorList>
    </citation>
    <scope>NUCLEOTIDE SEQUENCE</scope>
    <source>
        <strain evidence="1">E20ANME2</strain>
    </source>
</reference>
<protein>
    <submittedName>
        <fullName evidence="1">Uncharacterized protein</fullName>
    </submittedName>
</protein>
<name>A0AC61KYY2_9EURY</name>
<accession>A0AC61KYY2</accession>
<sequence>MPIYTRCIRPLSIDPVLFTNREGNYHNTKEILKNIILTKDDEERRLLIHGDRGTGKSMLLRKVLSHLEQELDFIPVIVDGKNSENAEELLRDICEVLASQLRGEYTGDEKALCEISYLDEISRVSMITRGWARSRASEIGATTGAEIGILNFFKLNLGVGGKETEVEDSTRAVETEINLGFLRRLINQVIGIVSSDRGKEVVIAIDNLDQIHDKDQIAEFVREIFKHRGSPIIATLRSEAITLEFRRSFPNPIVIEGLSGQSLMDILAKRIEKCSAERDILEQKLPPIGDKLKTITDNPLSFLTWIDFLCTNSELNPENLMNDLESFALKSYGFDPEEASLISKFLLNKGNPFLKIDEIVDQTEISEGTCDTMIERGILVPKDLYTNTPQNKYRLSPDLAFFKLDL</sequence>
<comment type="caution">
    <text evidence="1">The sequence shown here is derived from an EMBL/GenBank/DDBJ whole genome shotgun (WGS) entry which is preliminary data.</text>
</comment>
<dbReference type="EMBL" id="PQXF01000055">
    <property type="protein sequence ID" value="PXF57614.1"/>
    <property type="molecule type" value="Genomic_DNA"/>
</dbReference>
<dbReference type="Proteomes" id="UP000248329">
    <property type="component" value="Unassembled WGS sequence"/>
</dbReference>
<proteinExistence type="predicted"/>